<gene>
    <name evidence="1" type="ORF">MM415B00820_0027</name>
</gene>
<proteinExistence type="predicted"/>
<reference evidence="1" key="1">
    <citation type="submission" date="2020-03" db="EMBL/GenBank/DDBJ databases">
        <title>The deep terrestrial virosphere.</title>
        <authorList>
            <person name="Holmfeldt K."/>
            <person name="Nilsson E."/>
            <person name="Simone D."/>
            <person name="Lopez-Fernandez M."/>
            <person name="Wu X."/>
            <person name="de Brujin I."/>
            <person name="Lundin D."/>
            <person name="Andersson A."/>
            <person name="Bertilsson S."/>
            <person name="Dopson M."/>
        </authorList>
    </citation>
    <scope>NUCLEOTIDE SEQUENCE</scope>
    <source>
        <strain evidence="1">MM415B00820</strain>
    </source>
</reference>
<protein>
    <submittedName>
        <fullName evidence="1">Uncharacterized protein</fullName>
    </submittedName>
</protein>
<organism evidence="1">
    <name type="scientific">viral metagenome</name>
    <dbReference type="NCBI Taxonomy" id="1070528"/>
    <lineage>
        <taxon>unclassified sequences</taxon>
        <taxon>metagenomes</taxon>
        <taxon>organismal metagenomes</taxon>
    </lineage>
</organism>
<dbReference type="EMBL" id="MT141463">
    <property type="protein sequence ID" value="QJA62165.1"/>
    <property type="molecule type" value="Genomic_DNA"/>
</dbReference>
<evidence type="ECO:0000313" key="1">
    <source>
        <dbReference type="EMBL" id="QJA62165.1"/>
    </source>
</evidence>
<dbReference type="AlphaFoldDB" id="A0A6M3IYR1"/>
<accession>A0A6M3IYR1</accession>
<name>A0A6M3IYR1_9ZZZZ</name>
<sequence length="68" mass="8054">MKVNELYDKMNDLLPCEFCYLAGKLLHKKAKNYKVDAIRNRLVKILEDEKYEAGFTKESFSDHRQRAS</sequence>